<dbReference type="PANTHER" id="PTHR46481">
    <property type="entry name" value="ZINC FINGER BED DOMAIN-CONTAINING PROTEIN 4"/>
    <property type="match status" value="1"/>
</dbReference>
<organism evidence="1 2">
    <name type="scientific">Panicum virgatum</name>
    <name type="common">Blackwell switchgrass</name>
    <dbReference type="NCBI Taxonomy" id="38727"/>
    <lineage>
        <taxon>Eukaryota</taxon>
        <taxon>Viridiplantae</taxon>
        <taxon>Streptophyta</taxon>
        <taxon>Embryophyta</taxon>
        <taxon>Tracheophyta</taxon>
        <taxon>Spermatophyta</taxon>
        <taxon>Magnoliopsida</taxon>
        <taxon>Liliopsida</taxon>
        <taxon>Poales</taxon>
        <taxon>Poaceae</taxon>
        <taxon>PACMAD clade</taxon>
        <taxon>Panicoideae</taxon>
        <taxon>Panicodae</taxon>
        <taxon>Paniceae</taxon>
        <taxon>Panicinae</taxon>
        <taxon>Panicum</taxon>
        <taxon>Panicum sect. Hiantes</taxon>
    </lineage>
</organism>
<keyword evidence="2" id="KW-1185">Reference proteome</keyword>
<dbReference type="SUPFAM" id="SSF53098">
    <property type="entry name" value="Ribonuclease H-like"/>
    <property type="match status" value="1"/>
</dbReference>
<sequence>MRVRKGKLGYSCKGPIAVFAVTTDLWTADNQKRGYMAVTGHFIDDSWMLKSCILRFMYVPCPHTAEAICDALQKCLQSWDIDRRVSTVTLDNCSTNDSMIGLMETRLGATNMLLRGKWLHMRCCAHILNLIVKDGMEVIASAVSNIRDSIAYWVATPKRYEKFEKTALDEKVELVKKLQLDCKTRWNSTYIMLKIAIPYRKVFERLGELDRNYVCPPPNDWIFASTVCDKLGLFYDLTELFSGTKYVTANLFSPKVCEIKLKIKSWEHGEHEKN</sequence>
<name>A0A8T0SZF7_PANVG</name>
<protein>
    <submittedName>
        <fullName evidence="1">Uncharacterized protein</fullName>
    </submittedName>
</protein>
<proteinExistence type="predicted"/>
<dbReference type="Proteomes" id="UP000823388">
    <property type="component" value="Chromosome 5K"/>
</dbReference>
<accession>A0A8T0SZF7</accession>
<dbReference type="InterPro" id="IPR052035">
    <property type="entry name" value="ZnF_BED_domain_contain"/>
</dbReference>
<dbReference type="EMBL" id="CM029045">
    <property type="protein sequence ID" value="KAG2602738.1"/>
    <property type="molecule type" value="Genomic_DNA"/>
</dbReference>
<evidence type="ECO:0000313" key="1">
    <source>
        <dbReference type="EMBL" id="KAG2602738.1"/>
    </source>
</evidence>
<gene>
    <name evidence="1" type="ORF">PVAP13_5KG706233</name>
</gene>
<evidence type="ECO:0000313" key="2">
    <source>
        <dbReference type="Proteomes" id="UP000823388"/>
    </source>
</evidence>
<comment type="caution">
    <text evidence="1">The sequence shown here is derived from an EMBL/GenBank/DDBJ whole genome shotgun (WGS) entry which is preliminary data.</text>
</comment>
<dbReference type="AlphaFoldDB" id="A0A8T0SZF7"/>
<dbReference type="PANTHER" id="PTHR46481:SF11">
    <property type="entry name" value="ZINC FINGER BED DOMAIN-CONTAINING PROTEIN RICESLEEPER 2-LIKE"/>
    <property type="match status" value="1"/>
</dbReference>
<reference evidence="1" key="1">
    <citation type="submission" date="2020-05" db="EMBL/GenBank/DDBJ databases">
        <title>WGS assembly of Panicum virgatum.</title>
        <authorList>
            <person name="Lovell J.T."/>
            <person name="Jenkins J."/>
            <person name="Shu S."/>
            <person name="Juenger T.E."/>
            <person name="Schmutz J."/>
        </authorList>
    </citation>
    <scope>NUCLEOTIDE SEQUENCE</scope>
    <source>
        <strain evidence="1">AP13</strain>
    </source>
</reference>
<dbReference type="InterPro" id="IPR012337">
    <property type="entry name" value="RNaseH-like_sf"/>
</dbReference>